<dbReference type="RefSeq" id="WP_010555491.1">
    <property type="nucleotide sequence ID" value="NZ_CP011025.1"/>
</dbReference>
<dbReference type="GO" id="GO:0055085">
    <property type="term" value="P:transmembrane transport"/>
    <property type="evidence" value="ECO:0007669"/>
    <property type="project" value="InterPro"/>
</dbReference>
<dbReference type="EMBL" id="CP011025">
    <property type="protein sequence ID" value="ATC87709.1"/>
    <property type="molecule type" value="Genomic_DNA"/>
</dbReference>
<comment type="subcellular location">
    <subcellularLocation>
        <location evidence="1 10">Cell inner membrane</location>
        <topology evidence="1 10">Single-pass membrane protein</topology>
        <orientation evidence="1 10">Periplasmic side</orientation>
    </subcellularLocation>
</comment>
<dbReference type="InterPro" id="IPR011990">
    <property type="entry name" value="TPR-like_helical_dom_sf"/>
</dbReference>
<keyword evidence="7 10" id="KW-0653">Protein transport</keyword>
<keyword evidence="8" id="KW-1133">Transmembrane helix</keyword>
<dbReference type="Gene3D" id="1.25.40.10">
    <property type="entry name" value="Tetratricopeptide repeat domain"/>
    <property type="match status" value="1"/>
</dbReference>
<keyword evidence="4 10" id="KW-1003">Cell membrane</keyword>
<gene>
    <name evidence="13" type="ORF">PARC_a3316</name>
</gene>
<dbReference type="PROSITE" id="PS52015">
    <property type="entry name" value="TONB_CTD"/>
    <property type="match status" value="1"/>
</dbReference>
<accession>A0A290S735</accession>
<keyword evidence="9" id="KW-0472">Membrane</keyword>
<dbReference type="InterPro" id="IPR051045">
    <property type="entry name" value="TonB-dependent_transducer"/>
</dbReference>
<dbReference type="AlphaFoldDB" id="A0A290S735"/>
<evidence type="ECO:0000259" key="12">
    <source>
        <dbReference type="PROSITE" id="PS52015"/>
    </source>
</evidence>
<reference evidence="13 14" key="1">
    <citation type="journal article" date="2012" name="J. Bacteriol.">
        <title>Genome sequences of type strains of seven species of the marine bacterium Pseudoalteromonas.</title>
        <authorList>
            <person name="Xie B.B."/>
            <person name="Shu Y.L."/>
            <person name="Qin Q.L."/>
            <person name="Rong J.C."/>
            <person name="Zhang X.Y."/>
            <person name="Chen X.L."/>
            <person name="Shi M."/>
            <person name="He H.L."/>
            <person name="Zhou B.C."/>
            <person name="Zhang Y.Z."/>
        </authorList>
    </citation>
    <scope>NUCLEOTIDE SEQUENCE [LARGE SCALE GENOMIC DNA]</scope>
    <source>
        <strain evidence="13 14">A 37-1-2</strain>
    </source>
</reference>
<dbReference type="GO" id="GO:0005886">
    <property type="term" value="C:plasma membrane"/>
    <property type="evidence" value="ECO:0007669"/>
    <property type="project" value="UniProtKB-SubCell"/>
</dbReference>
<dbReference type="SUPFAM" id="SSF74653">
    <property type="entry name" value="TolA/TonB C-terminal domain"/>
    <property type="match status" value="1"/>
</dbReference>
<dbReference type="PANTHER" id="PTHR33446:SF14">
    <property type="entry name" value="PROTEIN TONB"/>
    <property type="match status" value="1"/>
</dbReference>
<dbReference type="NCBIfam" id="TIGR01352">
    <property type="entry name" value="tonB_Cterm"/>
    <property type="match status" value="1"/>
</dbReference>
<dbReference type="KEGG" id="part:PARC_a3316"/>
<dbReference type="SUPFAM" id="SSF48452">
    <property type="entry name" value="TPR-like"/>
    <property type="match status" value="1"/>
</dbReference>
<dbReference type="PANTHER" id="PTHR33446">
    <property type="entry name" value="PROTEIN TONB-RELATED"/>
    <property type="match status" value="1"/>
</dbReference>
<keyword evidence="6" id="KW-0812">Transmembrane</keyword>
<evidence type="ECO:0000256" key="9">
    <source>
        <dbReference type="ARBA" id="ARBA00023136"/>
    </source>
</evidence>
<dbReference type="InterPro" id="IPR003538">
    <property type="entry name" value="TonB"/>
</dbReference>
<evidence type="ECO:0000256" key="5">
    <source>
        <dbReference type="ARBA" id="ARBA00022519"/>
    </source>
</evidence>
<protein>
    <recommendedName>
        <fullName evidence="10">Protein TonB</fullName>
    </recommendedName>
</protein>
<proteinExistence type="inferred from homology"/>
<evidence type="ECO:0000256" key="7">
    <source>
        <dbReference type="ARBA" id="ARBA00022927"/>
    </source>
</evidence>
<dbReference type="PRINTS" id="PR01374">
    <property type="entry name" value="TONBPROTEIN"/>
</dbReference>
<dbReference type="Proteomes" id="UP000016505">
    <property type="component" value="Chromosome I"/>
</dbReference>
<dbReference type="Pfam" id="PF03544">
    <property type="entry name" value="TonB_C"/>
    <property type="match status" value="1"/>
</dbReference>
<keyword evidence="10" id="KW-0735">Signal-anchor</keyword>
<evidence type="ECO:0000256" key="2">
    <source>
        <dbReference type="ARBA" id="ARBA00006555"/>
    </source>
</evidence>
<organism evidence="13 14">
    <name type="scientific">Pseudoalteromonas arctica A 37-1-2</name>
    <dbReference type="NCBI Taxonomy" id="1117313"/>
    <lineage>
        <taxon>Bacteria</taxon>
        <taxon>Pseudomonadati</taxon>
        <taxon>Pseudomonadota</taxon>
        <taxon>Gammaproteobacteria</taxon>
        <taxon>Alteromonadales</taxon>
        <taxon>Pseudoalteromonadaceae</taxon>
        <taxon>Pseudoalteromonas</taxon>
    </lineage>
</organism>
<feature type="signal peptide" evidence="11">
    <location>
        <begin position="1"/>
        <end position="28"/>
    </location>
</feature>
<dbReference type="OrthoDB" id="1628901at2"/>
<comment type="similarity">
    <text evidence="2 10">Belongs to the TonB family.</text>
</comment>
<evidence type="ECO:0000256" key="4">
    <source>
        <dbReference type="ARBA" id="ARBA00022475"/>
    </source>
</evidence>
<comment type="function">
    <text evidence="10">Interacts with outer membrane receptor proteins that carry out high-affinity binding and energy dependent uptake into the periplasmic space of specific substrates. It could act to transduce energy from the cytoplasmic membrane to specific energy-requiring processes in the outer membrane, resulting in the release into the periplasm of ligands bound by these outer membrane proteins.</text>
</comment>
<keyword evidence="5 10" id="KW-0997">Cell inner membrane</keyword>
<evidence type="ECO:0000256" key="1">
    <source>
        <dbReference type="ARBA" id="ARBA00004383"/>
    </source>
</evidence>
<evidence type="ECO:0000256" key="8">
    <source>
        <dbReference type="ARBA" id="ARBA00022989"/>
    </source>
</evidence>
<feature type="domain" description="TonB C-terminal" evidence="12">
    <location>
        <begin position="279"/>
        <end position="371"/>
    </location>
</feature>
<keyword evidence="11" id="KW-0732">Signal</keyword>
<dbReference type="GO" id="GO:0015891">
    <property type="term" value="P:siderophore transport"/>
    <property type="evidence" value="ECO:0007669"/>
    <property type="project" value="InterPro"/>
</dbReference>
<evidence type="ECO:0000313" key="14">
    <source>
        <dbReference type="Proteomes" id="UP000016505"/>
    </source>
</evidence>
<dbReference type="GO" id="GO:0015031">
    <property type="term" value="P:protein transport"/>
    <property type="evidence" value="ECO:0007669"/>
    <property type="project" value="UniProtKB-UniRule"/>
</dbReference>
<evidence type="ECO:0000256" key="3">
    <source>
        <dbReference type="ARBA" id="ARBA00022448"/>
    </source>
</evidence>
<evidence type="ECO:0000256" key="11">
    <source>
        <dbReference type="SAM" id="SignalP"/>
    </source>
</evidence>
<dbReference type="InterPro" id="IPR037682">
    <property type="entry name" value="TonB_C"/>
</dbReference>
<feature type="chain" id="PRO_5012335208" description="Protein TonB" evidence="11">
    <location>
        <begin position="29"/>
        <end position="371"/>
    </location>
</feature>
<dbReference type="GO" id="GO:0031992">
    <property type="term" value="F:energy transducer activity"/>
    <property type="evidence" value="ECO:0007669"/>
    <property type="project" value="InterPro"/>
</dbReference>
<dbReference type="GO" id="GO:0030288">
    <property type="term" value="C:outer membrane-bounded periplasmic space"/>
    <property type="evidence" value="ECO:0007669"/>
    <property type="project" value="InterPro"/>
</dbReference>
<evidence type="ECO:0000256" key="10">
    <source>
        <dbReference type="RuleBase" id="RU362123"/>
    </source>
</evidence>
<dbReference type="Gene3D" id="3.30.2420.10">
    <property type="entry name" value="TonB"/>
    <property type="match status" value="1"/>
</dbReference>
<name>A0A290S735_9GAMM</name>
<evidence type="ECO:0000256" key="6">
    <source>
        <dbReference type="ARBA" id="ARBA00022692"/>
    </source>
</evidence>
<keyword evidence="3 10" id="KW-0813">Transport</keyword>
<sequence>MKRQQLALFTGLSLSVLSATTLSTTALASQVKDPQTVFSQAYQSYLAAVKANKNVQQTAKLAYTSGKTVYGESSDNTANLAINYAKAIKGYGDELNEQLYTLYNEAHTILAANHGKQSIETVDALLGQANYTTSAYQAANFLEQVIEIAKTQNNPKFVADMKLEAATLLAKKHSHKKYREAKNYLEEADEYYRENIPSSSVEQIKANFLIASFAEGSKKYNRAIERLNNIVTAFDDNLSFDHSAELTAHSKLVGLYEKQGKSEEATKHCLAIAQMVPWKESQEQTPLYRVNPKYPAHKARFSTDGSVVMEFEVDTAGFVKNLKVLSSEGGNAFEKSAQAAVEQWRYAPKFENGKPVSAISQVQLDFKINRH</sequence>
<dbReference type="InterPro" id="IPR006260">
    <property type="entry name" value="TonB/TolA_C"/>
</dbReference>
<evidence type="ECO:0000313" key="13">
    <source>
        <dbReference type="EMBL" id="ATC87709.1"/>
    </source>
</evidence>